<keyword evidence="9" id="KW-0718">Serine biosynthesis</keyword>
<dbReference type="NCBIfam" id="NF003764">
    <property type="entry name" value="PRK05355.1"/>
    <property type="match status" value="1"/>
</dbReference>
<dbReference type="CDD" id="cd14688">
    <property type="entry name" value="bZIP_YAP"/>
    <property type="match status" value="1"/>
</dbReference>
<accession>A0A2I1CVV9</accession>
<dbReference type="GeneID" id="36545849"/>
<evidence type="ECO:0000259" key="14">
    <source>
        <dbReference type="Pfam" id="PF00266"/>
    </source>
</evidence>
<evidence type="ECO:0000256" key="12">
    <source>
        <dbReference type="SAM" id="Coils"/>
    </source>
</evidence>
<comment type="similarity">
    <text evidence="3">Belongs to the class-V pyridoxal-phosphate-dependent aminotransferase family. SerC subfamily.</text>
</comment>
<comment type="catalytic activity">
    <reaction evidence="11">
        <text>O-phospho-L-serine + 2-oxoglutarate = 3-phosphooxypyruvate + L-glutamate</text>
        <dbReference type="Rhea" id="RHEA:14329"/>
        <dbReference type="ChEBI" id="CHEBI:16810"/>
        <dbReference type="ChEBI" id="CHEBI:18110"/>
        <dbReference type="ChEBI" id="CHEBI:29985"/>
        <dbReference type="ChEBI" id="CHEBI:57524"/>
        <dbReference type="EC" id="2.6.1.52"/>
    </reaction>
</comment>
<comment type="pathway">
    <text evidence="2">Amino-acid biosynthesis; L-serine biosynthesis; L-serine from 3-phospho-D-glycerate: step 2/3.</text>
</comment>
<dbReference type="FunFam" id="3.90.1150.10:FF:000006">
    <property type="entry name" value="Phosphoserine aminotransferase"/>
    <property type="match status" value="1"/>
</dbReference>
<feature type="region of interest" description="Disordered" evidence="13">
    <location>
        <begin position="669"/>
        <end position="707"/>
    </location>
</feature>
<comment type="cofactor">
    <cofactor evidence="1">
        <name>pyridoxal 5'-phosphate</name>
        <dbReference type="ChEBI" id="CHEBI:597326"/>
    </cofactor>
</comment>
<gene>
    <name evidence="15" type="ORF">P168DRAFT_299302</name>
</gene>
<organism evidence="15 16">
    <name type="scientific">Aspergillus campestris (strain IBT 28561)</name>
    <dbReference type="NCBI Taxonomy" id="1392248"/>
    <lineage>
        <taxon>Eukaryota</taxon>
        <taxon>Fungi</taxon>
        <taxon>Dikarya</taxon>
        <taxon>Ascomycota</taxon>
        <taxon>Pezizomycotina</taxon>
        <taxon>Eurotiomycetes</taxon>
        <taxon>Eurotiomycetidae</taxon>
        <taxon>Eurotiales</taxon>
        <taxon>Aspergillaceae</taxon>
        <taxon>Aspergillus</taxon>
        <taxon>Aspergillus subgen. Circumdati</taxon>
    </lineage>
</organism>
<dbReference type="VEuPathDB" id="FungiDB:P168DRAFT_299302"/>
<dbReference type="GO" id="GO:0030170">
    <property type="term" value="F:pyridoxal phosphate binding"/>
    <property type="evidence" value="ECO:0007669"/>
    <property type="project" value="TreeGrafter"/>
</dbReference>
<keyword evidence="7 15" id="KW-0808">Transferase</keyword>
<dbReference type="InterPro" id="IPR022278">
    <property type="entry name" value="Pser_aminoTfrase"/>
</dbReference>
<dbReference type="PANTHER" id="PTHR43247:SF1">
    <property type="entry name" value="PHOSPHOSERINE AMINOTRANSFERASE"/>
    <property type="match status" value="1"/>
</dbReference>
<evidence type="ECO:0000256" key="8">
    <source>
        <dbReference type="ARBA" id="ARBA00022898"/>
    </source>
</evidence>
<feature type="domain" description="Aminotransferase class V" evidence="14">
    <location>
        <begin position="8"/>
        <end position="127"/>
    </location>
</feature>
<keyword evidence="12" id="KW-0175">Coiled coil</keyword>
<feature type="compositionally biased region" description="Low complexity" evidence="13">
    <location>
        <begin position="561"/>
        <end position="570"/>
    </location>
</feature>
<dbReference type="HAMAP" id="MF_00160">
    <property type="entry name" value="SerC_aminotrans_5"/>
    <property type="match status" value="1"/>
</dbReference>
<keyword evidence="8" id="KW-0663">Pyridoxal phosphate</keyword>
<evidence type="ECO:0000256" key="7">
    <source>
        <dbReference type="ARBA" id="ARBA00022679"/>
    </source>
</evidence>
<comment type="catalytic activity">
    <reaction evidence="10">
        <text>4-(phosphooxy)-L-threonine + 2-oxoglutarate = (R)-3-hydroxy-2-oxo-4-phosphooxybutanoate + L-glutamate</text>
        <dbReference type="Rhea" id="RHEA:16573"/>
        <dbReference type="ChEBI" id="CHEBI:16810"/>
        <dbReference type="ChEBI" id="CHEBI:29985"/>
        <dbReference type="ChEBI" id="CHEBI:58452"/>
        <dbReference type="ChEBI" id="CHEBI:58538"/>
        <dbReference type="EC" id="2.6.1.52"/>
    </reaction>
</comment>
<keyword evidence="6" id="KW-0028">Amino-acid biosynthesis</keyword>
<evidence type="ECO:0000256" key="5">
    <source>
        <dbReference type="ARBA" id="ARBA00022576"/>
    </source>
</evidence>
<dbReference type="InterPro" id="IPR015422">
    <property type="entry name" value="PyrdxlP-dep_Trfase_small"/>
</dbReference>
<feature type="region of interest" description="Disordered" evidence="13">
    <location>
        <begin position="712"/>
        <end position="731"/>
    </location>
</feature>
<evidence type="ECO:0000256" key="13">
    <source>
        <dbReference type="SAM" id="MobiDB-lite"/>
    </source>
</evidence>
<feature type="coiled-coil region" evidence="12">
    <location>
        <begin position="605"/>
        <end position="632"/>
    </location>
</feature>
<dbReference type="OrthoDB" id="1703350at2759"/>
<evidence type="ECO:0000256" key="9">
    <source>
        <dbReference type="ARBA" id="ARBA00023299"/>
    </source>
</evidence>
<proteinExistence type="inferred from homology"/>
<dbReference type="InterPro" id="IPR015421">
    <property type="entry name" value="PyrdxlP-dep_Trfase_major"/>
</dbReference>
<dbReference type="InterPro" id="IPR015424">
    <property type="entry name" value="PyrdxlP-dep_Trfase"/>
</dbReference>
<dbReference type="Gene3D" id="3.90.1150.10">
    <property type="entry name" value="Aspartate Aminotransferase, domain 1"/>
    <property type="match status" value="1"/>
</dbReference>
<dbReference type="GO" id="GO:0004648">
    <property type="term" value="F:O-phospho-L-serine:2-oxoglutarate aminotransferase activity"/>
    <property type="evidence" value="ECO:0007669"/>
    <property type="project" value="UniProtKB-EC"/>
</dbReference>
<dbReference type="EMBL" id="MSFM01000011">
    <property type="protein sequence ID" value="PKY01767.1"/>
    <property type="molecule type" value="Genomic_DNA"/>
</dbReference>
<dbReference type="InterPro" id="IPR046347">
    <property type="entry name" value="bZIP_sf"/>
</dbReference>
<dbReference type="GO" id="GO:0006564">
    <property type="term" value="P:L-serine biosynthetic process"/>
    <property type="evidence" value="ECO:0007669"/>
    <property type="project" value="UniProtKB-KW"/>
</dbReference>
<evidence type="ECO:0000256" key="10">
    <source>
        <dbReference type="ARBA" id="ARBA00047630"/>
    </source>
</evidence>
<evidence type="ECO:0000256" key="11">
    <source>
        <dbReference type="ARBA" id="ARBA00049007"/>
    </source>
</evidence>
<dbReference type="EC" id="2.6.1.52" evidence="4"/>
<name>A0A2I1CVV9_ASPC2</name>
<evidence type="ECO:0000256" key="2">
    <source>
        <dbReference type="ARBA" id="ARBA00005099"/>
    </source>
</evidence>
<dbReference type="Gene3D" id="1.20.5.170">
    <property type="match status" value="1"/>
</dbReference>
<dbReference type="Proteomes" id="UP000234254">
    <property type="component" value="Unassembled WGS sequence"/>
</dbReference>
<dbReference type="GO" id="GO:0003700">
    <property type="term" value="F:DNA-binding transcription factor activity"/>
    <property type="evidence" value="ECO:0007669"/>
    <property type="project" value="InterPro"/>
</dbReference>
<keyword evidence="16" id="KW-1185">Reference proteome</keyword>
<evidence type="ECO:0000313" key="16">
    <source>
        <dbReference type="Proteomes" id="UP000234254"/>
    </source>
</evidence>
<dbReference type="Gene3D" id="3.40.640.10">
    <property type="entry name" value="Type I PLP-dependent aspartate aminotransferase-like (Major domain)"/>
    <property type="match status" value="1"/>
</dbReference>
<dbReference type="InterPro" id="IPR000192">
    <property type="entry name" value="Aminotrans_V_dom"/>
</dbReference>
<dbReference type="GO" id="GO:0005737">
    <property type="term" value="C:cytoplasm"/>
    <property type="evidence" value="ECO:0007669"/>
    <property type="project" value="TreeGrafter"/>
</dbReference>
<comment type="caution">
    <text evidence="15">The sequence shown here is derived from an EMBL/GenBank/DDBJ whole genome shotgun (WGS) entry which is preliminary data.</text>
</comment>
<evidence type="ECO:0000256" key="3">
    <source>
        <dbReference type="ARBA" id="ARBA00006904"/>
    </source>
</evidence>
<keyword evidence="5" id="KW-0032">Aminotransferase</keyword>
<dbReference type="UniPathway" id="UPA00135">
    <property type="reaction ID" value="UER00197"/>
</dbReference>
<evidence type="ECO:0000256" key="4">
    <source>
        <dbReference type="ARBA" id="ARBA00013030"/>
    </source>
</evidence>
<dbReference type="RefSeq" id="XP_024690361.1">
    <property type="nucleotide sequence ID" value="XM_024838325.1"/>
</dbReference>
<feature type="domain" description="Aminotransferase class V" evidence="14">
    <location>
        <begin position="171"/>
        <end position="415"/>
    </location>
</feature>
<dbReference type="FunFam" id="3.40.640.10:FF:000082">
    <property type="entry name" value="Phosphoserine aminotransferase"/>
    <property type="match status" value="1"/>
</dbReference>
<dbReference type="AlphaFoldDB" id="A0A2I1CVV9"/>
<reference evidence="15" key="1">
    <citation type="submission" date="2016-12" db="EMBL/GenBank/DDBJ databases">
        <title>The genomes of Aspergillus section Nigri reveals drivers in fungal speciation.</title>
        <authorList>
            <consortium name="DOE Joint Genome Institute"/>
            <person name="Vesth T.C."/>
            <person name="Nybo J."/>
            <person name="Theobald S."/>
            <person name="Brandl J."/>
            <person name="Frisvad J.C."/>
            <person name="Nielsen K.F."/>
            <person name="Lyhne E.K."/>
            <person name="Kogle M.E."/>
            <person name="Kuo A."/>
            <person name="Riley R."/>
            <person name="Clum A."/>
            <person name="Nolan M."/>
            <person name="Lipzen A."/>
            <person name="Salamov A."/>
            <person name="Henrissat B."/>
            <person name="Wiebenga A."/>
            <person name="De vries R.P."/>
            <person name="Grigoriev I.V."/>
            <person name="Mortensen U.H."/>
            <person name="Andersen M.R."/>
            <person name="Baker S.E."/>
        </authorList>
    </citation>
    <scope>NUCLEOTIDE SEQUENCE</scope>
    <source>
        <strain evidence="15">IBT 28561</strain>
    </source>
</reference>
<protein>
    <recommendedName>
        <fullName evidence="4">phosphoserine transaminase</fullName>
        <ecNumber evidence="4">2.6.1.52</ecNumber>
    </recommendedName>
</protein>
<feature type="region of interest" description="Disordered" evidence="13">
    <location>
        <begin position="511"/>
        <end position="593"/>
    </location>
</feature>
<dbReference type="SUPFAM" id="SSF57959">
    <property type="entry name" value="Leucine zipper domain"/>
    <property type="match status" value="1"/>
</dbReference>
<dbReference type="PANTHER" id="PTHR43247">
    <property type="entry name" value="PHOSPHOSERINE AMINOTRANSFERASE"/>
    <property type="match status" value="1"/>
</dbReference>
<dbReference type="Pfam" id="PF00266">
    <property type="entry name" value="Aminotran_5"/>
    <property type="match status" value="2"/>
</dbReference>
<sequence>MQREDITYFGAGPAALPTEVLADAAAALQNYNETGLGVAEHSHRSEHAAKILNTMKADLAKFLDIPDSYEILVMQGGGSGQFDATAYNLTAVWVEKQRQKILKERGEATSEEEVVAELRKRVDAEFRLDYLVTGSWSLKASQEAVRLLGPEYVNVAADARASNGGKFGSIPEESTWKLSPKAAMVYFCENETVDGVEFPNFPAVLEPKGSDNDPIVVGDFSSTILSRRIPVENFSIIFFGAQKNLGSAGITLAIIKKDLLPPVSPPASPAILRKLGLPIAPTILDYGVTAKNNSLYNTLSIFDVYIAGRVLKKLLATFSDNVDGQEAEAGKKAEMIYKALDAYPSVYKVVPEKNVRSRMNACFRVTKGGNVDDAEKAFLKGATERGLTGLKGHRSVGGIRASNYNAISVSDAERLVAYLKEFAEANCHLVTTSHPEYSIVSMEGIQSSTQRPRQLSMESQPDSDLPLLSWEEIQQKIFRDYPRNRSSLLDGLESQGLTSLLSANSYPLPERLSSQGAPANGEKAPLYGGIVVEPSPLDRPSADVATPEPPTIKPTKRPRSEATTPAASASSKKRGRPRKGAVSPTGEDPDERRRMQIRLAQRAYRSRKEASISAYKSRIEQLESTVEKMSTAVLGFSDQLVQSGVLASYSDLTAHLRDTVETCLNLAKDASPDGEADMPDYSPHSEESLSEPEQKNPNPSLFVGLMPRPSENIVPGPPLDHAGAQKSSSSSSPYAIESADLSAVELPAFIDRLHVACLYQGYLGLCDPSISIERLQRPFRLLLTMMTREQLASYFEAAMQARISQKRLEAWNQVPFFSLGGAGTHYPRSPERMHGSGTPLHPLQRWSTVHDPLAQYPSEIQEELQGEWFDMHDLEGFLREQRVRLFACHPSQSKDPASAQVAVNVGRLIQGPTKVVFPAGRIPAFITFDWS</sequence>
<dbReference type="SUPFAM" id="SSF53383">
    <property type="entry name" value="PLP-dependent transferases"/>
    <property type="match status" value="1"/>
</dbReference>
<evidence type="ECO:0000256" key="1">
    <source>
        <dbReference type="ARBA" id="ARBA00001933"/>
    </source>
</evidence>
<evidence type="ECO:0000313" key="15">
    <source>
        <dbReference type="EMBL" id="PKY01767.1"/>
    </source>
</evidence>
<evidence type="ECO:0000256" key="6">
    <source>
        <dbReference type="ARBA" id="ARBA00022605"/>
    </source>
</evidence>